<protein>
    <recommendedName>
        <fullName evidence="4">DUF2214 domain-containing protein</fullName>
    </recommendedName>
</protein>
<accession>A0ABR6V3B8</accession>
<evidence type="ECO:0008006" key="4">
    <source>
        <dbReference type="Google" id="ProtNLM"/>
    </source>
</evidence>
<feature type="transmembrane region" description="Helical" evidence="1">
    <location>
        <begin position="26"/>
        <end position="45"/>
    </location>
</feature>
<keyword evidence="3" id="KW-1185">Reference proteome</keyword>
<proteinExistence type="predicted"/>
<dbReference type="RefSeq" id="WP_186598329.1">
    <property type="nucleotide sequence ID" value="NZ_JABWRS010000003.1"/>
</dbReference>
<organism evidence="2 3">
    <name type="scientific">Pseudomonas taiwanensis</name>
    <dbReference type="NCBI Taxonomy" id="470150"/>
    <lineage>
        <taxon>Bacteria</taxon>
        <taxon>Pseudomonadati</taxon>
        <taxon>Pseudomonadota</taxon>
        <taxon>Gammaproteobacteria</taxon>
        <taxon>Pseudomonadales</taxon>
        <taxon>Pseudomonadaceae</taxon>
        <taxon>Pseudomonas</taxon>
    </lineage>
</organism>
<dbReference type="Proteomes" id="UP000628086">
    <property type="component" value="Unassembled WGS sequence"/>
</dbReference>
<comment type="caution">
    <text evidence="2">The sequence shown here is derived from an EMBL/GenBank/DDBJ whole genome shotgun (WGS) entry which is preliminary data.</text>
</comment>
<evidence type="ECO:0000313" key="2">
    <source>
        <dbReference type="EMBL" id="MBC3475003.1"/>
    </source>
</evidence>
<keyword evidence="1" id="KW-0472">Membrane</keyword>
<feature type="transmembrane region" description="Helical" evidence="1">
    <location>
        <begin position="97"/>
        <end position="118"/>
    </location>
</feature>
<keyword evidence="1" id="KW-1133">Transmembrane helix</keyword>
<dbReference type="EMBL" id="JABWRS010000003">
    <property type="protein sequence ID" value="MBC3475003.1"/>
    <property type="molecule type" value="Genomic_DNA"/>
</dbReference>
<gene>
    <name evidence="2" type="ORF">HU747_05265</name>
</gene>
<name>A0ABR6V3B8_9PSED</name>
<feature type="transmembrane region" description="Helical" evidence="1">
    <location>
        <begin position="66"/>
        <end position="85"/>
    </location>
</feature>
<evidence type="ECO:0000313" key="3">
    <source>
        <dbReference type="Proteomes" id="UP000628086"/>
    </source>
</evidence>
<evidence type="ECO:0000256" key="1">
    <source>
        <dbReference type="SAM" id="Phobius"/>
    </source>
</evidence>
<feature type="transmembrane region" description="Helical" evidence="1">
    <location>
        <begin position="130"/>
        <end position="151"/>
    </location>
</feature>
<sequence length="153" mass="17144">MNVDIFLAWWGDTTIASLVRDAWYPYVRALHVGGAGVLFGALMLFDLRILGRKKNTDVFELHDQTMGLVWCGFVVAAAGGFLLFSAQPQALWENNALRLKIILILMAGLNALTFEYIFRRGRSEKKMRLSASLSLGLWSSILTCSALIPYWSL</sequence>
<keyword evidence="1" id="KW-0812">Transmembrane</keyword>
<reference evidence="2 3" key="1">
    <citation type="journal article" date="2020" name="Microorganisms">
        <title>Reliable Identification of Environmental Pseudomonas Isolates Using the rpoD Gene.</title>
        <authorList>
            <consortium name="The Broad Institute Genome Sequencing Platform"/>
            <person name="Girard L."/>
            <person name="Lood C."/>
            <person name="Rokni-Zadeh H."/>
            <person name="van Noort V."/>
            <person name="Lavigne R."/>
            <person name="De Mot R."/>
        </authorList>
    </citation>
    <scope>NUCLEOTIDE SEQUENCE [LARGE SCALE GENOMIC DNA]</scope>
    <source>
        <strain evidence="2 3">RW7P2</strain>
    </source>
</reference>